<dbReference type="Proteomes" id="UP000784294">
    <property type="component" value="Unassembled WGS sequence"/>
</dbReference>
<organism evidence="1 2">
    <name type="scientific">Protopolystoma xenopodis</name>
    <dbReference type="NCBI Taxonomy" id="117903"/>
    <lineage>
        <taxon>Eukaryota</taxon>
        <taxon>Metazoa</taxon>
        <taxon>Spiralia</taxon>
        <taxon>Lophotrochozoa</taxon>
        <taxon>Platyhelminthes</taxon>
        <taxon>Monogenea</taxon>
        <taxon>Polyopisthocotylea</taxon>
        <taxon>Polystomatidea</taxon>
        <taxon>Polystomatidae</taxon>
        <taxon>Protopolystoma</taxon>
    </lineage>
</organism>
<comment type="caution">
    <text evidence="1">The sequence shown here is derived from an EMBL/GenBank/DDBJ whole genome shotgun (WGS) entry which is preliminary data.</text>
</comment>
<protein>
    <submittedName>
        <fullName evidence="1">Uncharacterized protein</fullName>
    </submittedName>
</protein>
<name>A0A448XMT8_9PLAT</name>
<dbReference type="OrthoDB" id="6274082at2759"/>
<sequence>MFWCLVPCPDNFRDMTDEISVKLYRGRRSVQQGPIRTNLRLQLRSNLPTASGRSGGWTEMDHSTFLQIRATERRLRGFKQAHLIACLETATTRASDCSDTEPSSDLIECLQTVAGQLMTKSIQQVAEHEIWWRKMKHLEAEKKRAIKAWRQRQVY</sequence>
<gene>
    <name evidence="1" type="ORF">PXEA_LOCUS33812</name>
</gene>
<accession>A0A448XMT8</accession>
<proteinExistence type="predicted"/>
<evidence type="ECO:0000313" key="2">
    <source>
        <dbReference type="Proteomes" id="UP000784294"/>
    </source>
</evidence>
<keyword evidence="2" id="KW-1185">Reference proteome</keyword>
<evidence type="ECO:0000313" key="1">
    <source>
        <dbReference type="EMBL" id="VEL40372.1"/>
    </source>
</evidence>
<dbReference type="EMBL" id="CAAALY010264652">
    <property type="protein sequence ID" value="VEL40372.1"/>
    <property type="molecule type" value="Genomic_DNA"/>
</dbReference>
<dbReference type="AlphaFoldDB" id="A0A448XMT8"/>
<reference evidence="1" key="1">
    <citation type="submission" date="2018-11" db="EMBL/GenBank/DDBJ databases">
        <authorList>
            <consortium name="Pathogen Informatics"/>
        </authorList>
    </citation>
    <scope>NUCLEOTIDE SEQUENCE</scope>
</reference>